<evidence type="ECO:0000256" key="9">
    <source>
        <dbReference type="ARBA" id="ARBA00023065"/>
    </source>
</evidence>
<evidence type="ECO:0000256" key="2">
    <source>
        <dbReference type="ARBA" id="ARBA00009810"/>
    </source>
</evidence>
<comment type="similarity">
    <text evidence="2 14 15">Belongs to the TonB-dependent receptor family.</text>
</comment>
<dbReference type="NCBIfam" id="TIGR01783">
    <property type="entry name" value="TonB-siderophor"/>
    <property type="match status" value="1"/>
</dbReference>
<dbReference type="InterPro" id="IPR039426">
    <property type="entry name" value="TonB-dep_rcpt-like"/>
</dbReference>
<keyword evidence="11 14" id="KW-0472">Membrane</keyword>
<protein>
    <submittedName>
        <fullName evidence="19">Ligand-gated channel protein</fullName>
    </submittedName>
</protein>
<feature type="signal peptide" evidence="16">
    <location>
        <begin position="1"/>
        <end position="21"/>
    </location>
</feature>
<keyword evidence="13 14" id="KW-0998">Cell outer membrane</keyword>
<dbReference type="Pfam" id="PF07715">
    <property type="entry name" value="Plug"/>
    <property type="match status" value="1"/>
</dbReference>
<comment type="subcellular location">
    <subcellularLocation>
        <location evidence="1 14">Cell outer membrane</location>
        <topology evidence="1 14">Multi-pass membrane protein</topology>
    </subcellularLocation>
</comment>
<keyword evidence="5" id="KW-0410">Iron transport</keyword>
<dbReference type="EMBL" id="JPRD01000066">
    <property type="protein sequence ID" value="KIF47553.1"/>
    <property type="molecule type" value="Genomic_DNA"/>
</dbReference>
<evidence type="ECO:0000256" key="16">
    <source>
        <dbReference type="SAM" id="SignalP"/>
    </source>
</evidence>
<evidence type="ECO:0000256" key="14">
    <source>
        <dbReference type="PROSITE-ProRule" id="PRU01360"/>
    </source>
</evidence>
<evidence type="ECO:0000256" key="7">
    <source>
        <dbReference type="ARBA" id="ARBA00022729"/>
    </source>
</evidence>
<keyword evidence="10 15" id="KW-0798">TonB box</keyword>
<dbReference type="Gene3D" id="2.40.170.20">
    <property type="entry name" value="TonB-dependent receptor, beta-barrel domain"/>
    <property type="match status" value="1"/>
</dbReference>
<dbReference type="GO" id="GO:0015344">
    <property type="term" value="F:siderophore uptake transmembrane transporter activity"/>
    <property type="evidence" value="ECO:0007669"/>
    <property type="project" value="TreeGrafter"/>
</dbReference>
<evidence type="ECO:0000256" key="4">
    <source>
        <dbReference type="ARBA" id="ARBA00022452"/>
    </source>
</evidence>
<evidence type="ECO:0000256" key="1">
    <source>
        <dbReference type="ARBA" id="ARBA00004571"/>
    </source>
</evidence>
<dbReference type="InterPro" id="IPR037066">
    <property type="entry name" value="Plug_dom_sf"/>
</dbReference>
<dbReference type="PROSITE" id="PS52016">
    <property type="entry name" value="TONB_DEPENDENT_REC_3"/>
    <property type="match status" value="1"/>
</dbReference>
<dbReference type="Gene3D" id="2.170.130.10">
    <property type="entry name" value="TonB-dependent receptor, plug domain"/>
    <property type="match status" value="1"/>
</dbReference>
<dbReference type="SUPFAM" id="SSF56935">
    <property type="entry name" value="Porins"/>
    <property type="match status" value="1"/>
</dbReference>
<comment type="caution">
    <text evidence="19">The sequence shown here is derived from an EMBL/GenBank/DDBJ whole genome shotgun (WGS) entry which is preliminary data.</text>
</comment>
<dbReference type="PANTHER" id="PTHR32552">
    <property type="entry name" value="FERRICHROME IRON RECEPTOR-RELATED"/>
    <property type="match status" value="1"/>
</dbReference>
<dbReference type="GO" id="GO:0015891">
    <property type="term" value="P:siderophore transport"/>
    <property type="evidence" value="ECO:0007669"/>
    <property type="project" value="InterPro"/>
</dbReference>
<organism evidence="19 20">
    <name type="scientific">Vibrio owensii CAIM 1854 = LMG 25443</name>
    <dbReference type="NCBI Taxonomy" id="1229493"/>
    <lineage>
        <taxon>Bacteria</taxon>
        <taxon>Pseudomonadati</taxon>
        <taxon>Pseudomonadota</taxon>
        <taxon>Gammaproteobacteria</taxon>
        <taxon>Vibrionales</taxon>
        <taxon>Vibrionaceae</taxon>
        <taxon>Vibrio</taxon>
    </lineage>
</organism>
<dbReference type="CDD" id="cd01347">
    <property type="entry name" value="ligand_gated_channel"/>
    <property type="match status" value="1"/>
</dbReference>
<evidence type="ECO:0000256" key="3">
    <source>
        <dbReference type="ARBA" id="ARBA00022448"/>
    </source>
</evidence>
<dbReference type="Pfam" id="PF00593">
    <property type="entry name" value="TonB_dep_Rec_b-barrel"/>
    <property type="match status" value="1"/>
</dbReference>
<accession>A0A0C1VD51</accession>
<dbReference type="GO" id="GO:0038023">
    <property type="term" value="F:signaling receptor activity"/>
    <property type="evidence" value="ECO:0007669"/>
    <property type="project" value="InterPro"/>
</dbReference>
<keyword evidence="4 14" id="KW-1134">Transmembrane beta strand</keyword>
<proteinExistence type="inferred from homology"/>
<evidence type="ECO:0000256" key="11">
    <source>
        <dbReference type="ARBA" id="ARBA00023136"/>
    </source>
</evidence>
<keyword evidence="8" id="KW-0408">Iron</keyword>
<evidence type="ECO:0000256" key="10">
    <source>
        <dbReference type="ARBA" id="ARBA00023077"/>
    </source>
</evidence>
<evidence type="ECO:0000259" key="17">
    <source>
        <dbReference type="Pfam" id="PF00593"/>
    </source>
</evidence>
<keyword evidence="7 16" id="KW-0732">Signal</keyword>
<evidence type="ECO:0000256" key="12">
    <source>
        <dbReference type="ARBA" id="ARBA00023170"/>
    </source>
</evidence>
<dbReference type="InterPro" id="IPR000531">
    <property type="entry name" value="Beta-barrel_TonB"/>
</dbReference>
<feature type="chain" id="PRO_5002140245" evidence="16">
    <location>
        <begin position="22"/>
        <end position="699"/>
    </location>
</feature>
<evidence type="ECO:0000256" key="6">
    <source>
        <dbReference type="ARBA" id="ARBA00022692"/>
    </source>
</evidence>
<evidence type="ECO:0000256" key="5">
    <source>
        <dbReference type="ARBA" id="ARBA00022496"/>
    </source>
</evidence>
<evidence type="ECO:0000313" key="20">
    <source>
        <dbReference type="Proteomes" id="UP000031586"/>
    </source>
</evidence>
<reference evidence="19 20" key="1">
    <citation type="submission" date="2014-07" db="EMBL/GenBank/DDBJ databases">
        <title>Unique and conserved regions in Vibrio harveyi and related species in comparison with the shrimp pathogen Vibrio harveyi CAIM 1792.</title>
        <authorList>
            <person name="Espinoza-Valles I."/>
            <person name="Vora G."/>
            <person name="Leekitcharoenphon P."/>
            <person name="Ussery D."/>
            <person name="Hoj L."/>
            <person name="Gomez-Gil B."/>
        </authorList>
    </citation>
    <scope>NUCLEOTIDE SEQUENCE [LARGE SCALE GENOMIC DNA]</scope>
    <source>
        <strain evidence="20">CAIM 1854 / LMG 25443</strain>
    </source>
</reference>
<dbReference type="InterPro" id="IPR012910">
    <property type="entry name" value="Plug_dom"/>
</dbReference>
<evidence type="ECO:0000256" key="15">
    <source>
        <dbReference type="RuleBase" id="RU003357"/>
    </source>
</evidence>
<evidence type="ECO:0000256" key="13">
    <source>
        <dbReference type="ARBA" id="ARBA00023237"/>
    </source>
</evidence>
<dbReference type="PATRIC" id="fig|1229493.5.peg.5200"/>
<dbReference type="Proteomes" id="UP000031586">
    <property type="component" value="Unassembled WGS sequence"/>
</dbReference>
<evidence type="ECO:0000256" key="8">
    <source>
        <dbReference type="ARBA" id="ARBA00023004"/>
    </source>
</evidence>
<gene>
    <name evidence="19" type="ORF">H735_27505</name>
</gene>
<feature type="domain" description="TonB-dependent receptor-like beta-barrel" evidence="17">
    <location>
        <begin position="238"/>
        <end position="661"/>
    </location>
</feature>
<dbReference type="AlphaFoldDB" id="A0A0C1VD51"/>
<dbReference type="GO" id="GO:0009279">
    <property type="term" value="C:cell outer membrane"/>
    <property type="evidence" value="ECO:0007669"/>
    <property type="project" value="UniProtKB-SubCell"/>
</dbReference>
<dbReference type="RefSeq" id="WP_027726754.1">
    <property type="nucleotide sequence ID" value="NZ_BAOH01000077.1"/>
</dbReference>
<dbReference type="PANTHER" id="PTHR32552:SF68">
    <property type="entry name" value="FERRICHROME OUTER MEMBRANE TRANSPORTER_PHAGE RECEPTOR"/>
    <property type="match status" value="1"/>
</dbReference>
<evidence type="ECO:0000313" key="19">
    <source>
        <dbReference type="EMBL" id="KIF47553.1"/>
    </source>
</evidence>
<keyword evidence="9" id="KW-0406">Ion transport</keyword>
<feature type="domain" description="TonB-dependent receptor plug" evidence="18">
    <location>
        <begin position="54"/>
        <end position="151"/>
    </location>
</feature>
<sequence length="699" mass="77907">MFSKSQLALVIGAVLAAPAVAEVQNTDEHLVVEGREFGYKADTNTTAMRMEMTQLETPGQVAVIDEAVIDEQRASTLGEVLQNDASVSAGGTSRNRERFSLRGFELSSSDGFLRDGRQHWSHYRQPIELLERVEVLKGPSGLLYGKSEPGGLVNMVSKKPTTETHASLSQDIGSDDHSRTVLDVSGSLNEEQTLRARAILAKESYGSWRKYGDGTEPQTDRVVGGLVVEYDITENIMVSAHYDRTKDDGSVDSGAYIVDGKAVRGDKYIWDAQWSEIDNDVENYGIDINAQVTDSVNVKAGYNRQDFERFDVESYPSFSKYDQDNKIIHSGNERTDNWVFDTAYLDVTTDFSLLGSENTFLIGANYLDYKYDRFQEYYSTVEIEPGQTVPRPDYSGKVKESTSEYDTWGIYAQNMMTINDHWQVLAGVRYDEKRSDTLTESQVSPKLGVIFHPASNGSIYVQYSESFMPQGEVSSSSTKPYTNDGEELEAERGISYEVGTKWELFDERLLLSGAVFDITLENIALDVEDGVNSDNKVMYKKTQDGEQVHRGAEILAQGFVTEELSLTASAMYLDAEITESADYKGNRPADVPEFSASVWSRYKVQSNTDVNLGLIYEGERYGDAANTFKKDGYARIDMGVAYTHKYDENLDIVARFNVENVFDTDYLAGGGSTNSKQEGASGVVIGEGRNYMATIQFKY</sequence>
<evidence type="ECO:0000259" key="18">
    <source>
        <dbReference type="Pfam" id="PF07715"/>
    </source>
</evidence>
<dbReference type="InterPro" id="IPR010105">
    <property type="entry name" value="TonB_sidphr_rcpt"/>
</dbReference>
<keyword evidence="12" id="KW-0675">Receptor</keyword>
<dbReference type="InterPro" id="IPR036942">
    <property type="entry name" value="Beta-barrel_TonB_sf"/>
</dbReference>
<keyword evidence="6 14" id="KW-0812">Transmembrane</keyword>
<keyword evidence="3 14" id="KW-0813">Transport</keyword>
<name>A0A0C1VD51_9VIBR</name>